<sequence length="193" mass="21744">MNEFSIVCRLLGTLFYRQPQDPLLTPLFTLIKEGKLAQHWPLDQDALLARLQKGLDLSAMAADYQALFDSENGSVSPLRSSYENDADDAEIRTFLQQRGMPFNDGAVGHFGSLLLAASWLEDQAQQDETAAQITLFDEYLLPWSDRFLGKVESHATTAFYRTLAIVCREALEAMRDELGESEEDDEDESEAEE</sequence>
<accession>A0A093RVH3</accession>
<evidence type="ECO:0000313" key="3">
    <source>
        <dbReference type="Proteomes" id="UP000032874"/>
    </source>
</evidence>
<dbReference type="Pfam" id="PF02613">
    <property type="entry name" value="Nitrate_red_del"/>
    <property type="match status" value="1"/>
</dbReference>
<proteinExistence type="predicted"/>
<organism evidence="2 3">
    <name type="scientific">Pectobacterium betavasculorum</name>
    <dbReference type="NCBI Taxonomy" id="55207"/>
    <lineage>
        <taxon>Bacteria</taxon>
        <taxon>Pseudomonadati</taxon>
        <taxon>Pseudomonadota</taxon>
        <taxon>Gammaproteobacteria</taxon>
        <taxon>Enterobacterales</taxon>
        <taxon>Pectobacteriaceae</taxon>
        <taxon>Pectobacterium</taxon>
    </lineage>
</organism>
<dbReference type="PANTHER" id="PTHR34227:SF12">
    <property type="entry name" value="CHAPERONE PROTEIN YCDY"/>
    <property type="match status" value="1"/>
</dbReference>
<dbReference type="SUPFAM" id="SSF89155">
    <property type="entry name" value="TorD-like"/>
    <property type="match status" value="1"/>
</dbReference>
<dbReference type="PIRSF" id="PIRSF004690">
    <property type="entry name" value="DmsD"/>
    <property type="match status" value="1"/>
</dbReference>
<gene>
    <name evidence="2" type="ORF">KP22_03520</name>
</gene>
<protein>
    <submittedName>
        <fullName evidence="2">Molecular chaperone</fullName>
    </submittedName>
</protein>
<dbReference type="eggNOG" id="COG3381">
    <property type="taxonomic scope" value="Bacteria"/>
</dbReference>
<dbReference type="PANTHER" id="PTHR34227">
    <property type="entry name" value="CHAPERONE PROTEIN YCDY"/>
    <property type="match status" value="1"/>
</dbReference>
<reference evidence="2 3" key="1">
    <citation type="submission" date="2014-08" db="EMBL/GenBank/DDBJ databases">
        <title>Genome sequences of NCPPB Pectobacterium isolates.</title>
        <authorList>
            <person name="Glover R.H."/>
            <person name="Sapp M."/>
            <person name="Elphinstone J."/>
        </authorList>
    </citation>
    <scope>NUCLEOTIDE SEQUENCE [LARGE SCALE GENOMIC DNA]</scope>
    <source>
        <strain evidence="2 3">NCPPB 2795</strain>
    </source>
</reference>
<name>A0A093RVH3_9GAMM</name>
<evidence type="ECO:0000256" key="1">
    <source>
        <dbReference type="ARBA" id="ARBA00023186"/>
    </source>
</evidence>
<dbReference type="AlphaFoldDB" id="A0A093RVH3"/>
<dbReference type="Gene3D" id="1.10.3480.10">
    <property type="entry name" value="TorD-like"/>
    <property type="match status" value="1"/>
</dbReference>
<evidence type="ECO:0000313" key="2">
    <source>
        <dbReference type="EMBL" id="KFX07172.1"/>
    </source>
</evidence>
<dbReference type="InterPro" id="IPR026269">
    <property type="entry name" value="DmsD-type"/>
</dbReference>
<dbReference type="Proteomes" id="UP000032874">
    <property type="component" value="Unassembled WGS sequence"/>
</dbReference>
<dbReference type="RefSeq" id="WP_039322391.1">
    <property type="nucleotide sequence ID" value="NZ_JQHM01000001.1"/>
</dbReference>
<dbReference type="InterPro" id="IPR036411">
    <property type="entry name" value="TorD-like_sf"/>
</dbReference>
<dbReference type="STRING" id="55207.KP22_03520"/>
<dbReference type="InterPro" id="IPR020945">
    <property type="entry name" value="DMSO/NO3_reduct_chaperone"/>
</dbReference>
<keyword evidence="1" id="KW-0143">Chaperone</keyword>
<dbReference type="EMBL" id="JQHM01000001">
    <property type="protein sequence ID" value="KFX07172.1"/>
    <property type="molecule type" value="Genomic_DNA"/>
</dbReference>
<dbReference type="InterPro" id="IPR050289">
    <property type="entry name" value="TorD/DmsD_chaperones"/>
</dbReference>
<comment type="caution">
    <text evidence="2">The sequence shown here is derived from an EMBL/GenBank/DDBJ whole genome shotgun (WGS) entry which is preliminary data.</text>
</comment>